<feature type="transmembrane region" description="Helical" evidence="13">
    <location>
        <begin position="296"/>
        <end position="314"/>
    </location>
</feature>
<comment type="subcellular location">
    <subcellularLocation>
        <location evidence="1 10">Endoplasmic reticulum membrane</location>
        <topology evidence="1 10">Multi-pass membrane protein</topology>
    </subcellularLocation>
</comment>
<keyword evidence="5 13" id="KW-0812">Transmembrane</keyword>
<evidence type="ECO:0000256" key="2">
    <source>
        <dbReference type="ARBA" id="ARBA00005189"/>
    </source>
</evidence>
<evidence type="ECO:0000256" key="13">
    <source>
        <dbReference type="SAM" id="Phobius"/>
    </source>
</evidence>
<feature type="transmembrane region" description="Helical" evidence="13">
    <location>
        <begin position="216"/>
        <end position="237"/>
    </location>
</feature>
<feature type="transmembrane region" description="Helical" evidence="13">
    <location>
        <begin position="158"/>
        <end position="176"/>
    </location>
</feature>
<evidence type="ECO:0000313" key="15">
    <source>
        <dbReference type="Proteomes" id="UP000001064"/>
    </source>
</evidence>
<dbReference type="GO" id="GO:0019432">
    <property type="term" value="P:triglyceride biosynthetic process"/>
    <property type="evidence" value="ECO:0000318"/>
    <property type="project" value="GO_Central"/>
</dbReference>
<dbReference type="InterPro" id="IPR004299">
    <property type="entry name" value="MBOAT_fam"/>
</dbReference>
<dbReference type="FunCoup" id="F0ZRC1">
    <property type="interactions" value="99"/>
</dbReference>
<comment type="similarity">
    <text evidence="3 10">Belongs to the membrane-bound acyltransferase family. Sterol o-acyltransferase subfamily.</text>
</comment>
<feature type="transmembrane region" description="Helical" evidence="13">
    <location>
        <begin position="474"/>
        <end position="492"/>
    </location>
</feature>
<dbReference type="Proteomes" id="UP000001064">
    <property type="component" value="Unassembled WGS sequence"/>
</dbReference>
<dbReference type="OMA" id="FEMVQIN"/>
<evidence type="ECO:0000256" key="3">
    <source>
        <dbReference type="ARBA" id="ARBA00009010"/>
    </source>
</evidence>
<dbReference type="InterPro" id="IPR014371">
    <property type="entry name" value="Oat_ACAT_DAG_ARE"/>
</dbReference>
<feature type="transmembrane region" description="Helical" evidence="13">
    <location>
        <begin position="349"/>
        <end position="368"/>
    </location>
</feature>
<evidence type="ECO:0000256" key="12">
    <source>
        <dbReference type="SAM" id="MobiDB-lite"/>
    </source>
</evidence>
<dbReference type="EMBL" id="GL871139">
    <property type="protein sequence ID" value="EGC33489.1"/>
    <property type="molecule type" value="Genomic_DNA"/>
</dbReference>
<feature type="transmembrane region" description="Helical" evidence="13">
    <location>
        <begin position="188"/>
        <end position="210"/>
    </location>
</feature>
<dbReference type="PIRSF" id="PIRSF000439">
    <property type="entry name" value="Oat_ACAT_DAG_ARE"/>
    <property type="match status" value="1"/>
</dbReference>
<accession>F0ZRC1</accession>
<feature type="transmembrane region" description="Helical" evidence="13">
    <location>
        <begin position="420"/>
        <end position="440"/>
    </location>
</feature>
<organism evidence="14 15">
    <name type="scientific">Dictyostelium purpureum</name>
    <name type="common">Slime mold</name>
    <dbReference type="NCBI Taxonomy" id="5786"/>
    <lineage>
        <taxon>Eukaryota</taxon>
        <taxon>Amoebozoa</taxon>
        <taxon>Evosea</taxon>
        <taxon>Eumycetozoa</taxon>
        <taxon>Dictyostelia</taxon>
        <taxon>Dictyosteliales</taxon>
        <taxon>Dictyosteliaceae</taxon>
        <taxon>Dictyostelium</taxon>
    </lineage>
</organism>
<gene>
    <name evidence="14" type="ORF">DICPUDRAFT_154444</name>
</gene>
<evidence type="ECO:0000256" key="9">
    <source>
        <dbReference type="ARBA" id="ARBA00023315"/>
    </source>
</evidence>
<dbReference type="GeneID" id="10504331"/>
<sequence>MKKKQFPFGESESDSEFFLRPQRHSSPSFSSSNGNKQSLTQRKIHTGSNNGNNNQNVIPPASISSSTSSNGSTPLGALKSDETKENEKKQMTMNGLFTLRPSILSSEATGATYRGFLNLLLILLITASFRLVILNHMLYGVRINFDLYKISEYHRWPGVMITLSFNLFIIAAYLIEKASALQKIPEKFCYILRILNCAGIIFIPSASIIAFHPNPASGIVVMIITCTFGMKIISYAYENSKQRKLNPDNKKFIANGDTSIYPNNLSLKNVYWFMLIPTLVYQLSYPRSPSIRKGYLLRRIVEAISLSLLILWMANQYMLPLVQNSILPMEQYDIVFIAERIMKLSLPNLYVWLLGFYVFFHLYLNIVAEITRFGDREFYRDWWNSTGLDYFWRTWNMPVHHWMVVLIYTPMRRRGFSKNLGYFMCFFVSAIFHELVISIPFHSLKLWGFFGIMSQMVLIALTKNLMNGRTLGNVIFWISIVLGQPLIVLLYYRNFVEENPEYYQNNTPATIPTMPFY</sequence>
<dbReference type="eggNOG" id="KOG0380">
    <property type="taxonomic scope" value="Eukaryota"/>
</dbReference>
<dbReference type="VEuPathDB" id="AmoebaDB:DICPUDRAFT_154444"/>
<dbReference type="Pfam" id="PF03062">
    <property type="entry name" value="MBOAT"/>
    <property type="match status" value="1"/>
</dbReference>
<feature type="transmembrane region" description="Helical" evidence="13">
    <location>
        <begin position="116"/>
        <end position="138"/>
    </location>
</feature>
<feature type="active site" evidence="11">
    <location>
        <position position="433"/>
    </location>
</feature>
<evidence type="ECO:0000313" key="14">
    <source>
        <dbReference type="EMBL" id="EGC33489.1"/>
    </source>
</evidence>
<evidence type="ECO:0000256" key="5">
    <source>
        <dbReference type="ARBA" id="ARBA00022692"/>
    </source>
</evidence>
<evidence type="ECO:0000256" key="1">
    <source>
        <dbReference type="ARBA" id="ARBA00004477"/>
    </source>
</evidence>
<feature type="region of interest" description="Disordered" evidence="12">
    <location>
        <begin position="1"/>
        <end position="87"/>
    </location>
</feature>
<dbReference type="STRING" id="5786.F0ZRC1"/>
<dbReference type="OrthoDB" id="10039049at2759"/>
<dbReference type="PANTHER" id="PTHR10408:SF7">
    <property type="entry name" value="DIACYLGLYCEROL O-ACYLTRANSFERASE 1"/>
    <property type="match status" value="1"/>
</dbReference>
<dbReference type="InParanoid" id="F0ZRC1"/>
<evidence type="ECO:0000256" key="4">
    <source>
        <dbReference type="ARBA" id="ARBA00022679"/>
    </source>
</evidence>
<evidence type="ECO:0000256" key="11">
    <source>
        <dbReference type="PIRSR" id="PIRSR000439-1"/>
    </source>
</evidence>
<keyword evidence="9 10" id="KW-0012">Acyltransferase</keyword>
<keyword evidence="6 10" id="KW-0256">Endoplasmic reticulum</keyword>
<dbReference type="AlphaFoldDB" id="F0ZRC1"/>
<keyword evidence="8 10" id="KW-0472">Membrane</keyword>
<dbReference type="GO" id="GO:0005789">
    <property type="term" value="C:endoplasmic reticulum membrane"/>
    <property type="evidence" value="ECO:0000318"/>
    <property type="project" value="GO_Central"/>
</dbReference>
<evidence type="ECO:0000256" key="8">
    <source>
        <dbReference type="ARBA" id="ARBA00023136"/>
    </source>
</evidence>
<feature type="compositionally biased region" description="Low complexity" evidence="12">
    <location>
        <begin position="49"/>
        <end position="72"/>
    </location>
</feature>
<dbReference type="GO" id="GO:0008611">
    <property type="term" value="P:ether lipid biosynthetic process"/>
    <property type="evidence" value="ECO:0007669"/>
    <property type="project" value="EnsemblProtists"/>
</dbReference>
<comment type="pathway">
    <text evidence="2">Lipid metabolism.</text>
</comment>
<dbReference type="PANTHER" id="PTHR10408">
    <property type="entry name" value="STEROL O-ACYLTRANSFERASE"/>
    <property type="match status" value="1"/>
</dbReference>
<evidence type="ECO:0000256" key="10">
    <source>
        <dbReference type="PIRNR" id="PIRNR000439"/>
    </source>
</evidence>
<evidence type="ECO:0000256" key="6">
    <source>
        <dbReference type="ARBA" id="ARBA00022824"/>
    </source>
</evidence>
<keyword evidence="7 13" id="KW-1133">Transmembrane helix</keyword>
<dbReference type="GO" id="GO:0004144">
    <property type="term" value="F:diacylglycerol O-acyltransferase activity"/>
    <property type="evidence" value="ECO:0000318"/>
    <property type="project" value="GO_Central"/>
</dbReference>
<dbReference type="KEGG" id="dpp:DICPUDRAFT_154444"/>
<keyword evidence="4 10" id="KW-0808">Transferase</keyword>
<name>F0ZRC1_DICPU</name>
<keyword evidence="15" id="KW-1185">Reference proteome</keyword>
<dbReference type="RefSeq" id="XP_003289963.1">
    <property type="nucleotide sequence ID" value="XM_003289915.1"/>
</dbReference>
<reference evidence="15" key="1">
    <citation type="journal article" date="2011" name="Genome Biol.">
        <title>Comparative genomics of the social amoebae Dictyostelium discoideum and Dictyostelium purpureum.</title>
        <authorList>
            <consortium name="US DOE Joint Genome Institute (JGI-PGF)"/>
            <person name="Sucgang R."/>
            <person name="Kuo A."/>
            <person name="Tian X."/>
            <person name="Salerno W."/>
            <person name="Parikh A."/>
            <person name="Feasley C.L."/>
            <person name="Dalin E."/>
            <person name="Tu H."/>
            <person name="Huang E."/>
            <person name="Barry K."/>
            <person name="Lindquist E."/>
            <person name="Shapiro H."/>
            <person name="Bruce D."/>
            <person name="Schmutz J."/>
            <person name="Salamov A."/>
            <person name="Fey P."/>
            <person name="Gaudet P."/>
            <person name="Anjard C."/>
            <person name="Babu M.M."/>
            <person name="Basu S."/>
            <person name="Bushmanova Y."/>
            <person name="van der Wel H."/>
            <person name="Katoh-Kurasawa M."/>
            <person name="Dinh C."/>
            <person name="Coutinho P.M."/>
            <person name="Saito T."/>
            <person name="Elias M."/>
            <person name="Schaap P."/>
            <person name="Kay R.R."/>
            <person name="Henrissat B."/>
            <person name="Eichinger L."/>
            <person name="Rivero F."/>
            <person name="Putnam N.H."/>
            <person name="West C.M."/>
            <person name="Loomis W.F."/>
            <person name="Chisholm R.L."/>
            <person name="Shaulsky G."/>
            <person name="Strassmann J.E."/>
            <person name="Queller D.C."/>
            <person name="Kuspa A."/>
            <person name="Grigoriev I.V."/>
        </authorList>
    </citation>
    <scope>NUCLEOTIDE SEQUENCE [LARGE SCALE GENOMIC DNA]</scope>
    <source>
        <strain evidence="15">QSDP1</strain>
    </source>
</reference>
<dbReference type="GO" id="GO:0140042">
    <property type="term" value="P:lipid droplet formation"/>
    <property type="evidence" value="ECO:0007669"/>
    <property type="project" value="EnsemblProtists"/>
</dbReference>
<protein>
    <recommendedName>
        <fullName evidence="10">O-acyltransferase</fullName>
    </recommendedName>
</protein>
<evidence type="ECO:0000256" key="7">
    <source>
        <dbReference type="ARBA" id="ARBA00022989"/>
    </source>
</evidence>
<proteinExistence type="inferred from homology"/>